<accession>A0A2P2KZB4</accession>
<organism evidence="1">
    <name type="scientific">Rhizophora mucronata</name>
    <name type="common">Asiatic mangrove</name>
    <dbReference type="NCBI Taxonomy" id="61149"/>
    <lineage>
        <taxon>Eukaryota</taxon>
        <taxon>Viridiplantae</taxon>
        <taxon>Streptophyta</taxon>
        <taxon>Embryophyta</taxon>
        <taxon>Tracheophyta</taxon>
        <taxon>Spermatophyta</taxon>
        <taxon>Magnoliopsida</taxon>
        <taxon>eudicotyledons</taxon>
        <taxon>Gunneridae</taxon>
        <taxon>Pentapetalae</taxon>
        <taxon>rosids</taxon>
        <taxon>fabids</taxon>
        <taxon>Malpighiales</taxon>
        <taxon>Rhizophoraceae</taxon>
        <taxon>Rhizophora</taxon>
    </lineage>
</organism>
<protein>
    <submittedName>
        <fullName evidence="1">Transferase transferring glycosyl groups</fullName>
    </submittedName>
</protein>
<dbReference type="AlphaFoldDB" id="A0A2P2KZB4"/>
<reference evidence="1" key="1">
    <citation type="submission" date="2018-02" db="EMBL/GenBank/DDBJ databases">
        <title>Rhizophora mucronata_Transcriptome.</title>
        <authorList>
            <person name="Meera S.P."/>
            <person name="Sreeshan A."/>
            <person name="Augustine A."/>
        </authorList>
    </citation>
    <scope>NUCLEOTIDE SEQUENCE</scope>
    <source>
        <tissue evidence="1">Leaf</tissue>
    </source>
</reference>
<sequence>MCRGTNFLFNREMVIQRHFLHSCHQAFICICEFPTSLNQSQLWVVN</sequence>
<keyword evidence="1" id="KW-0808">Transferase</keyword>
<dbReference type="GO" id="GO:0016740">
    <property type="term" value="F:transferase activity"/>
    <property type="evidence" value="ECO:0007669"/>
    <property type="project" value="UniProtKB-KW"/>
</dbReference>
<name>A0A2P2KZB4_RHIMU</name>
<dbReference type="EMBL" id="GGEC01030571">
    <property type="protein sequence ID" value="MBX11055.1"/>
    <property type="molecule type" value="Transcribed_RNA"/>
</dbReference>
<proteinExistence type="predicted"/>
<evidence type="ECO:0000313" key="1">
    <source>
        <dbReference type="EMBL" id="MBX11055.1"/>
    </source>
</evidence>